<keyword evidence="2" id="KW-1185">Reference proteome</keyword>
<accession>A0AAV4NJQ6</accession>
<evidence type="ECO:0000313" key="1">
    <source>
        <dbReference type="EMBL" id="GIX84171.1"/>
    </source>
</evidence>
<dbReference type="AlphaFoldDB" id="A0AAV4NJQ6"/>
<protein>
    <submittedName>
        <fullName evidence="1">Uncharacterized protein</fullName>
    </submittedName>
</protein>
<sequence length="91" mass="10618">MMQSARTIDGFALGLKEWEDPYRGSALGGFSLNCFDCEDNISWMTLEGRAFSFIHSLEQTDRQRIPESTHYRQIRRETFWQGVVPQANKEK</sequence>
<proteinExistence type="predicted"/>
<dbReference type="EMBL" id="BPLR01003407">
    <property type="protein sequence ID" value="GIX84171.1"/>
    <property type="molecule type" value="Genomic_DNA"/>
</dbReference>
<organism evidence="1 2">
    <name type="scientific">Caerostris extrusa</name>
    <name type="common">Bark spider</name>
    <name type="synonym">Caerostris bankana</name>
    <dbReference type="NCBI Taxonomy" id="172846"/>
    <lineage>
        <taxon>Eukaryota</taxon>
        <taxon>Metazoa</taxon>
        <taxon>Ecdysozoa</taxon>
        <taxon>Arthropoda</taxon>
        <taxon>Chelicerata</taxon>
        <taxon>Arachnida</taxon>
        <taxon>Araneae</taxon>
        <taxon>Araneomorphae</taxon>
        <taxon>Entelegynae</taxon>
        <taxon>Araneoidea</taxon>
        <taxon>Araneidae</taxon>
        <taxon>Caerostris</taxon>
    </lineage>
</organism>
<name>A0AAV4NJQ6_CAEEX</name>
<dbReference type="Proteomes" id="UP001054945">
    <property type="component" value="Unassembled WGS sequence"/>
</dbReference>
<gene>
    <name evidence="1" type="ORF">CEXT_667051</name>
</gene>
<comment type="caution">
    <text evidence="1">The sequence shown here is derived from an EMBL/GenBank/DDBJ whole genome shotgun (WGS) entry which is preliminary data.</text>
</comment>
<evidence type="ECO:0000313" key="2">
    <source>
        <dbReference type="Proteomes" id="UP001054945"/>
    </source>
</evidence>
<reference evidence="1 2" key="1">
    <citation type="submission" date="2021-06" db="EMBL/GenBank/DDBJ databases">
        <title>Caerostris extrusa draft genome.</title>
        <authorList>
            <person name="Kono N."/>
            <person name="Arakawa K."/>
        </authorList>
    </citation>
    <scope>NUCLEOTIDE SEQUENCE [LARGE SCALE GENOMIC DNA]</scope>
</reference>